<evidence type="ECO:0000313" key="3">
    <source>
        <dbReference type="EMBL" id="PPK69877.1"/>
    </source>
</evidence>
<dbReference type="InterPro" id="IPR036291">
    <property type="entry name" value="NAD(P)-bd_dom_sf"/>
</dbReference>
<reference evidence="3 4" key="1">
    <citation type="submission" date="2018-02" db="EMBL/GenBank/DDBJ databases">
        <title>Genomic Encyclopedia of Archaeal and Bacterial Type Strains, Phase II (KMG-II): from individual species to whole genera.</title>
        <authorList>
            <person name="Goeker M."/>
        </authorList>
    </citation>
    <scope>NUCLEOTIDE SEQUENCE [LARGE SCALE GENOMIC DNA]</scope>
    <source>
        <strain evidence="3 4">YU 961-1</strain>
    </source>
</reference>
<comment type="similarity">
    <text evidence="1">Belongs to the short-chain dehydrogenases/reductases (SDR) family.</text>
</comment>
<dbReference type="OrthoDB" id="3210335at2"/>
<name>A0A2S6GXG5_9PSEU</name>
<dbReference type="PROSITE" id="PS00061">
    <property type="entry name" value="ADH_SHORT"/>
    <property type="match status" value="1"/>
</dbReference>
<sequence length="243" mass="24997">MRTVVVSGGGTGIGRAVAERVVATGDRAVIVGRRPEVLAAAAEEIGAEAIAADLAEPDEVTRLSAEIARRYERVDGIVAAAGGNALRQHTPPEGLAGVAWTWTENFRLNTLTAALLVEGLREHIADNGRVVLVSSIAAHRGSGSGSYAGAKAALHPYAYDLASALGPKGITVNVVAPGYIAETEFFGDTLTTEREQTLIAQTSNKRVGTPSDVADTVSWLLSPGAGHVTAQIVQVNGGAGLGR</sequence>
<dbReference type="GO" id="GO:0016616">
    <property type="term" value="F:oxidoreductase activity, acting on the CH-OH group of donors, NAD or NADP as acceptor"/>
    <property type="evidence" value="ECO:0007669"/>
    <property type="project" value="UniProtKB-ARBA"/>
</dbReference>
<evidence type="ECO:0000313" key="4">
    <source>
        <dbReference type="Proteomes" id="UP000239203"/>
    </source>
</evidence>
<evidence type="ECO:0000256" key="1">
    <source>
        <dbReference type="ARBA" id="ARBA00006484"/>
    </source>
</evidence>
<dbReference type="PRINTS" id="PR00081">
    <property type="entry name" value="GDHRDH"/>
</dbReference>
<gene>
    <name evidence="3" type="ORF">CLV40_103487</name>
</gene>
<dbReference type="AlphaFoldDB" id="A0A2S6GXG5"/>
<feature type="domain" description="Ketoreductase" evidence="2">
    <location>
        <begin position="2"/>
        <end position="183"/>
    </location>
</feature>
<organism evidence="3 4">
    <name type="scientific">Actinokineospora auranticolor</name>
    <dbReference type="NCBI Taxonomy" id="155976"/>
    <lineage>
        <taxon>Bacteria</taxon>
        <taxon>Bacillati</taxon>
        <taxon>Actinomycetota</taxon>
        <taxon>Actinomycetes</taxon>
        <taxon>Pseudonocardiales</taxon>
        <taxon>Pseudonocardiaceae</taxon>
        <taxon>Actinokineospora</taxon>
    </lineage>
</organism>
<dbReference type="EMBL" id="PTIX01000003">
    <property type="protein sequence ID" value="PPK69877.1"/>
    <property type="molecule type" value="Genomic_DNA"/>
</dbReference>
<keyword evidence="4" id="KW-1185">Reference proteome</keyword>
<dbReference type="Gene3D" id="3.40.50.720">
    <property type="entry name" value="NAD(P)-binding Rossmann-like Domain"/>
    <property type="match status" value="1"/>
</dbReference>
<dbReference type="InterPro" id="IPR002347">
    <property type="entry name" value="SDR_fam"/>
</dbReference>
<dbReference type="Pfam" id="PF13561">
    <property type="entry name" value="adh_short_C2"/>
    <property type="match status" value="1"/>
</dbReference>
<dbReference type="SMART" id="SM00822">
    <property type="entry name" value="PKS_KR"/>
    <property type="match status" value="1"/>
</dbReference>
<dbReference type="Proteomes" id="UP000239203">
    <property type="component" value="Unassembled WGS sequence"/>
</dbReference>
<protein>
    <submittedName>
        <fullName evidence="3">3-oxoacyl-[acyl-carrier protein] reductase</fullName>
    </submittedName>
</protein>
<dbReference type="CDD" id="cd05233">
    <property type="entry name" value="SDR_c"/>
    <property type="match status" value="1"/>
</dbReference>
<dbReference type="SUPFAM" id="SSF51735">
    <property type="entry name" value="NAD(P)-binding Rossmann-fold domains"/>
    <property type="match status" value="1"/>
</dbReference>
<dbReference type="InterPro" id="IPR057326">
    <property type="entry name" value="KR_dom"/>
</dbReference>
<evidence type="ECO:0000259" key="2">
    <source>
        <dbReference type="SMART" id="SM00822"/>
    </source>
</evidence>
<dbReference type="PANTHER" id="PTHR42760">
    <property type="entry name" value="SHORT-CHAIN DEHYDROGENASES/REDUCTASES FAMILY MEMBER"/>
    <property type="match status" value="1"/>
</dbReference>
<dbReference type="RefSeq" id="WP_104478260.1">
    <property type="nucleotide sequence ID" value="NZ_CP154825.1"/>
</dbReference>
<dbReference type="PANTHER" id="PTHR42760:SF40">
    <property type="entry name" value="3-OXOACYL-[ACYL-CARRIER-PROTEIN] REDUCTASE, CHLOROPLASTIC"/>
    <property type="match status" value="1"/>
</dbReference>
<dbReference type="GO" id="GO:0030497">
    <property type="term" value="P:fatty acid elongation"/>
    <property type="evidence" value="ECO:0007669"/>
    <property type="project" value="TreeGrafter"/>
</dbReference>
<accession>A0A2S6GXG5</accession>
<dbReference type="InterPro" id="IPR020904">
    <property type="entry name" value="Sc_DH/Rdtase_CS"/>
</dbReference>
<comment type="caution">
    <text evidence="3">The sequence shown here is derived from an EMBL/GenBank/DDBJ whole genome shotgun (WGS) entry which is preliminary data.</text>
</comment>
<proteinExistence type="inferred from homology"/>